<keyword evidence="10" id="KW-1185">Reference proteome</keyword>
<evidence type="ECO:0000256" key="5">
    <source>
        <dbReference type="ARBA" id="ARBA00022982"/>
    </source>
</evidence>
<evidence type="ECO:0000256" key="7">
    <source>
        <dbReference type="ARBA" id="ARBA00023014"/>
    </source>
</evidence>
<dbReference type="PIRSF" id="PIRSF036408">
    <property type="entry name" value="PduS_prd"/>
    <property type="match status" value="1"/>
</dbReference>
<protein>
    <submittedName>
        <fullName evidence="9">NADH dehydrogenase</fullName>
    </submittedName>
</protein>
<dbReference type="RefSeq" id="WP_048513684.1">
    <property type="nucleotide sequence ID" value="NZ_FUXD01000014.1"/>
</dbReference>
<proteinExistence type="predicted"/>
<dbReference type="InterPro" id="IPR010208">
    <property type="entry name" value="Ion_transpt_RnfC/RsxC"/>
</dbReference>
<comment type="caution">
    <text evidence="9">The sequence shown here is derived from an EMBL/GenBank/DDBJ whole genome shotgun (WGS) entry which is preliminary data.</text>
</comment>
<dbReference type="InterPro" id="IPR019554">
    <property type="entry name" value="Soluble_ligand-bd"/>
</dbReference>
<organism evidence="9 10">
    <name type="scientific">Megasphaera cerevisiae DSM 20462</name>
    <dbReference type="NCBI Taxonomy" id="1122219"/>
    <lineage>
        <taxon>Bacteria</taxon>
        <taxon>Bacillati</taxon>
        <taxon>Bacillota</taxon>
        <taxon>Negativicutes</taxon>
        <taxon>Veillonellales</taxon>
        <taxon>Veillonellaceae</taxon>
        <taxon>Megasphaera</taxon>
    </lineage>
</organism>
<keyword evidence="4" id="KW-0677">Repeat</keyword>
<dbReference type="SUPFAM" id="SSF142984">
    <property type="entry name" value="Nqo1 middle domain-like"/>
    <property type="match status" value="1"/>
</dbReference>
<dbReference type="SUPFAM" id="SSF46548">
    <property type="entry name" value="alpha-helical ferredoxin"/>
    <property type="match status" value="1"/>
</dbReference>
<evidence type="ECO:0000259" key="8">
    <source>
        <dbReference type="PROSITE" id="PS51379"/>
    </source>
</evidence>
<dbReference type="EMBL" id="LEKT01000010">
    <property type="protein sequence ID" value="KMO87068.1"/>
    <property type="molecule type" value="Genomic_DNA"/>
</dbReference>
<dbReference type="PATRIC" id="fig|1122219.3.peg.3455"/>
<dbReference type="InterPro" id="IPR026902">
    <property type="entry name" value="RnfC_N"/>
</dbReference>
<keyword evidence="2" id="KW-0004">4Fe-4S</keyword>
<dbReference type="Pfam" id="PF13375">
    <property type="entry name" value="RnfC_N"/>
    <property type="match status" value="1"/>
</dbReference>
<dbReference type="SUPFAM" id="SSF142019">
    <property type="entry name" value="Nqo1 FMN-binding domain-like"/>
    <property type="match status" value="1"/>
</dbReference>
<dbReference type="PANTHER" id="PTHR43034">
    <property type="entry name" value="ION-TRANSLOCATING OXIDOREDUCTASE COMPLEX SUBUNIT C"/>
    <property type="match status" value="1"/>
</dbReference>
<dbReference type="InterPro" id="IPR009051">
    <property type="entry name" value="Helical_ferredxn"/>
</dbReference>
<dbReference type="InterPro" id="IPR017896">
    <property type="entry name" value="4Fe4S_Fe-S-bd"/>
</dbReference>
<dbReference type="InterPro" id="IPR017054">
    <property type="entry name" value="PduS"/>
</dbReference>
<gene>
    <name evidence="9" type="ORF">AB840_04700</name>
</gene>
<keyword evidence="6" id="KW-0408">Iron</keyword>
<accession>A0A0J6WXX2</accession>
<dbReference type="Pfam" id="PF01512">
    <property type="entry name" value="Complex1_51K"/>
    <property type="match status" value="1"/>
</dbReference>
<dbReference type="PROSITE" id="PS51379">
    <property type="entry name" value="4FE4S_FER_2"/>
    <property type="match status" value="1"/>
</dbReference>
<dbReference type="InterPro" id="IPR017900">
    <property type="entry name" value="4Fe4S_Fe_S_CS"/>
</dbReference>
<evidence type="ECO:0000313" key="9">
    <source>
        <dbReference type="EMBL" id="KMO87068.1"/>
    </source>
</evidence>
<dbReference type="InParanoid" id="A0A0J6WXX2"/>
<dbReference type="Proteomes" id="UP000036503">
    <property type="component" value="Unassembled WGS sequence"/>
</dbReference>
<dbReference type="Pfam" id="PF10531">
    <property type="entry name" value="SLBB"/>
    <property type="match status" value="1"/>
</dbReference>
<keyword evidence="7" id="KW-0411">Iron-sulfur</keyword>
<evidence type="ECO:0000256" key="4">
    <source>
        <dbReference type="ARBA" id="ARBA00022737"/>
    </source>
</evidence>
<keyword evidence="3" id="KW-0479">Metal-binding</keyword>
<dbReference type="InterPro" id="IPR011538">
    <property type="entry name" value="Nuo51_FMN-bd"/>
</dbReference>
<dbReference type="GO" id="GO:0009055">
    <property type="term" value="F:electron transfer activity"/>
    <property type="evidence" value="ECO:0007669"/>
    <property type="project" value="InterPro"/>
</dbReference>
<dbReference type="Gene3D" id="3.40.50.11540">
    <property type="entry name" value="NADH-ubiquinone oxidoreductase 51kDa subunit"/>
    <property type="match status" value="1"/>
</dbReference>
<evidence type="ECO:0000256" key="3">
    <source>
        <dbReference type="ARBA" id="ARBA00022723"/>
    </source>
</evidence>
<evidence type="ECO:0000256" key="2">
    <source>
        <dbReference type="ARBA" id="ARBA00022485"/>
    </source>
</evidence>
<evidence type="ECO:0000256" key="1">
    <source>
        <dbReference type="ARBA" id="ARBA00022448"/>
    </source>
</evidence>
<evidence type="ECO:0000313" key="10">
    <source>
        <dbReference type="Proteomes" id="UP000036503"/>
    </source>
</evidence>
<keyword evidence="5" id="KW-0249">Electron transport</keyword>
<reference evidence="9 10" key="1">
    <citation type="submission" date="2015-06" db="EMBL/GenBank/DDBJ databases">
        <title>Draft genome sequence of beer spoilage bacterium Megasphaera cerevisiae type strain 20462.</title>
        <authorList>
            <person name="Kutumbaka K."/>
            <person name="Pasmowitz J."/>
            <person name="Mategko J."/>
            <person name="Reyes D."/>
            <person name="Friedrich A."/>
            <person name="Han S."/>
            <person name="Martens-Habbena W."/>
            <person name="Neal-McKinney J."/>
            <person name="Janagama H.K."/>
            <person name="Nadala C."/>
            <person name="Samadpour M."/>
        </authorList>
    </citation>
    <scope>NUCLEOTIDE SEQUENCE [LARGE SCALE GENOMIC DNA]</scope>
    <source>
        <strain evidence="9 10">DSM 20462</strain>
    </source>
</reference>
<dbReference type="PANTHER" id="PTHR43034:SF2">
    <property type="entry name" value="ION-TRANSLOCATING OXIDOREDUCTASE COMPLEX SUBUNIT C"/>
    <property type="match status" value="1"/>
</dbReference>
<dbReference type="OrthoDB" id="9767754at2"/>
<dbReference type="InterPro" id="IPR037225">
    <property type="entry name" value="Nuo51_FMN-bd_sf"/>
</dbReference>
<dbReference type="Gene3D" id="1.10.1060.10">
    <property type="entry name" value="Alpha-helical ferredoxin"/>
    <property type="match status" value="1"/>
</dbReference>
<dbReference type="GO" id="GO:0016020">
    <property type="term" value="C:membrane"/>
    <property type="evidence" value="ECO:0007669"/>
    <property type="project" value="InterPro"/>
</dbReference>
<evidence type="ECO:0000256" key="6">
    <source>
        <dbReference type="ARBA" id="ARBA00023004"/>
    </source>
</evidence>
<dbReference type="Pfam" id="PF13534">
    <property type="entry name" value="Fer4_17"/>
    <property type="match status" value="1"/>
</dbReference>
<feature type="domain" description="4Fe-4S ferredoxin-type" evidence="8">
    <location>
        <begin position="242"/>
        <end position="272"/>
    </location>
</feature>
<dbReference type="AlphaFoldDB" id="A0A0J6WXX2"/>
<name>A0A0J6WXX2_9FIRM</name>
<dbReference type="PROSITE" id="PS00198">
    <property type="entry name" value="4FE4S_FER_1"/>
    <property type="match status" value="1"/>
</dbReference>
<dbReference type="GO" id="GO:0046872">
    <property type="term" value="F:metal ion binding"/>
    <property type="evidence" value="ECO:0007669"/>
    <property type="project" value="UniProtKB-KW"/>
</dbReference>
<sequence>MSLVDKIKNAGVIGAGGAGFPTHAKVSGEADYVLLNAAECEPLLRVDQQLLVLYTDSILYGLDAIARQLQVKHAIIGIKKKHGDVIDVLRRRIRELRLAIEIHEMADFYPAGDEQIMVYELTGRIVPEGGIPIKVGCVVINVETTLNVNRSMEDMSVTDSFVTVSGDVPHPLTMKVPVGTPMKEVVAKAGITDLDGYAVIDGGPMMGRVLKDMDATVMKKTKGYIVLRTEHPLIVKKTATDRTAFLEGRSACEQCRMCTDLCPRHLIGHNLNPHKIMRAVKYNLARLEELTQANLCSQCGICTLFSCPAHLKPHQINFMIKQQLGANKLRYTPLTEAYHASAARDYRRLPVKRLIRHLGLYAFDKPAPMTDVTFASPEVRISLHQHVGAPAVAVVAAGDVVIKGQLIADVPEGTLGAAVHASVNGMVASITDQEITIKVG</sequence>
<dbReference type="STRING" id="39029.BSR42_07380"/>
<dbReference type="GO" id="GO:0051539">
    <property type="term" value="F:4 iron, 4 sulfur cluster binding"/>
    <property type="evidence" value="ECO:0007669"/>
    <property type="project" value="UniProtKB-KW"/>
</dbReference>
<keyword evidence="1" id="KW-0813">Transport</keyword>